<dbReference type="AlphaFoldDB" id="A0A9P9Y0D9"/>
<dbReference type="RefSeq" id="XP_051362095.1">
    <property type="nucleotide sequence ID" value="XM_051506526.1"/>
</dbReference>
<reference evidence="2" key="1">
    <citation type="journal article" date="2021" name="J Fungi (Basel)">
        <title>Genomic and Metabolomic Analyses of the Marine Fungus Emericellopsis cladophorae: Insights into Saltwater Adaptability Mechanisms and Its Biosynthetic Potential.</title>
        <authorList>
            <person name="Goncalves M.F.M."/>
            <person name="Hilario S."/>
            <person name="Van de Peer Y."/>
            <person name="Esteves A.C."/>
            <person name="Alves A."/>
        </authorList>
    </citation>
    <scope>NUCLEOTIDE SEQUENCE</scope>
    <source>
        <strain evidence="2">MUM 19.33</strain>
    </source>
</reference>
<proteinExistence type="predicted"/>
<name>A0A9P9Y0D9_9HYPO</name>
<dbReference type="GeneID" id="75830502"/>
<protein>
    <submittedName>
        <fullName evidence="2">Uncharacterized protein</fullName>
    </submittedName>
</protein>
<feature type="compositionally biased region" description="Polar residues" evidence="1">
    <location>
        <begin position="12"/>
        <end position="25"/>
    </location>
</feature>
<feature type="compositionally biased region" description="Polar residues" evidence="1">
    <location>
        <begin position="35"/>
        <end position="51"/>
    </location>
</feature>
<feature type="region of interest" description="Disordered" evidence="1">
    <location>
        <begin position="1"/>
        <end position="83"/>
    </location>
</feature>
<reference evidence="2" key="2">
    <citation type="submission" date="2022-07" db="EMBL/GenBank/DDBJ databases">
        <authorList>
            <person name="Goncalves M.F.M."/>
            <person name="Hilario S."/>
            <person name="Van De Peer Y."/>
            <person name="Esteves A.C."/>
            <person name="Alves A."/>
        </authorList>
    </citation>
    <scope>NUCLEOTIDE SEQUENCE</scope>
    <source>
        <strain evidence="2">MUM 19.33</strain>
    </source>
</reference>
<feature type="compositionally biased region" description="Basic and acidic residues" evidence="1">
    <location>
        <begin position="262"/>
        <end position="278"/>
    </location>
</feature>
<evidence type="ECO:0000256" key="1">
    <source>
        <dbReference type="SAM" id="MobiDB-lite"/>
    </source>
</evidence>
<feature type="region of interest" description="Disordered" evidence="1">
    <location>
        <begin position="160"/>
        <end position="310"/>
    </location>
</feature>
<evidence type="ECO:0000313" key="2">
    <source>
        <dbReference type="EMBL" id="KAI6781239.1"/>
    </source>
</evidence>
<feature type="compositionally biased region" description="Polar residues" evidence="1">
    <location>
        <begin position="281"/>
        <end position="290"/>
    </location>
</feature>
<organism evidence="2 3">
    <name type="scientific">Emericellopsis cladophorae</name>
    <dbReference type="NCBI Taxonomy" id="2686198"/>
    <lineage>
        <taxon>Eukaryota</taxon>
        <taxon>Fungi</taxon>
        <taxon>Dikarya</taxon>
        <taxon>Ascomycota</taxon>
        <taxon>Pezizomycotina</taxon>
        <taxon>Sordariomycetes</taxon>
        <taxon>Hypocreomycetidae</taxon>
        <taxon>Hypocreales</taxon>
        <taxon>Bionectriaceae</taxon>
        <taxon>Emericellopsis</taxon>
    </lineage>
</organism>
<sequence length="356" mass="38645">MQGPARAPLGAKTTNANVKTGQPVDQKTFLADSKTAVTQNPTTTKKQSNPTLAVEQKSIRVIQSDDEEPEYAPPRPLEAPYRSDLLPSGGLTFETFRNDKLLYGYYENFIDPVDEDGISLQDKDLRAEKAIALRNAEVYNEAQLQDLDWGMLDLEGVGGTPIKASGTPKTSRATGQVKPRDIARRGPLSTRSTTSDRRNAQPSILRKQHMSTAAPLRNLPRKVWRPLGNNGRGGPKLPVHKDRSQIGVSSKSSMATTLEHINSTRDEASSIPPHERIQRTALRSGTSITADKSKKNRSSASTTSSSTAPRKNAAISVLDFAFPNVADSESDDGGVLSGNGLLVLDEEEDFQLQSIA</sequence>
<dbReference type="Proteomes" id="UP001055219">
    <property type="component" value="Unassembled WGS sequence"/>
</dbReference>
<feature type="compositionally biased region" description="Low complexity" evidence="1">
    <location>
        <begin position="298"/>
        <end position="308"/>
    </location>
</feature>
<dbReference type="EMBL" id="JAGIXG020000023">
    <property type="protein sequence ID" value="KAI6781239.1"/>
    <property type="molecule type" value="Genomic_DNA"/>
</dbReference>
<feature type="compositionally biased region" description="Polar residues" evidence="1">
    <location>
        <begin position="246"/>
        <end position="261"/>
    </location>
</feature>
<keyword evidence="3" id="KW-1185">Reference proteome</keyword>
<dbReference type="OrthoDB" id="5327145at2759"/>
<gene>
    <name evidence="2" type="ORF">J7T54_004011</name>
</gene>
<evidence type="ECO:0000313" key="3">
    <source>
        <dbReference type="Proteomes" id="UP001055219"/>
    </source>
</evidence>
<accession>A0A9P9Y0D9</accession>
<comment type="caution">
    <text evidence="2">The sequence shown here is derived from an EMBL/GenBank/DDBJ whole genome shotgun (WGS) entry which is preliminary data.</text>
</comment>